<dbReference type="OrthoDB" id="416729at2759"/>
<dbReference type="EMBL" id="KQ417620">
    <property type="protein sequence ID" value="KOF91068.1"/>
    <property type="molecule type" value="Genomic_DNA"/>
</dbReference>
<evidence type="ECO:0000256" key="2">
    <source>
        <dbReference type="ARBA" id="ARBA00004604"/>
    </source>
</evidence>
<dbReference type="InterPro" id="IPR036882">
    <property type="entry name" value="Alba-like_dom_sf"/>
</dbReference>
<gene>
    <name evidence="11" type="ORF">OCBIM_22009830mg</name>
</gene>
<dbReference type="OMA" id="EVFLHCT"/>
<keyword evidence="5" id="KW-0698">rRNA processing</keyword>
<dbReference type="AlphaFoldDB" id="A0A0L8HP90"/>
<evidence type="ECO:0000256" key="3">
    <source>
        <dbReference type="ARBA" id="ARBA00008018"/>
    </source>
</evidence>
<dbReference type="PANTHER" id="PTHR15314:SF1">
    <property type="entry name" value="RIBONUCLEASE P PROTEIN SUBUNIT P20"/>
    <property type="match status" value="1"/>
</dbReference>
<dbReference type="GO" id="GO:0000172">
    <property type="term" value="C:ribonuclease MRP complex"/>
    <property type="evidence" value="ECO:0007669"/>
    <property type="project" value="InterPro"/>
</dbReference>
<reference evidence="11" key="1">
    <citation type="submission" date="2015-07" db="EMBL/GenBank/DDBJ databases">
        <title>MeaNS - Measles Nucleotide Surveillance Program.</title>
        <authorList>
            <person name="Tran T."/>
            <person name="Druce J."/>
        </authorList>
    </citation>
    <scope>NUCLEOTIDE SEQUENCE</scope>
    <source>
        <strain evidence="11">UCB-OBI-ISO-001</strain>
        <tissue evidence="11">Gonad</tissue>
    </source>
</reference>
<dbReference type="FunFam" id="3.30.110.20:FF:000002">
    <property type="entry name" value="Ribonuclease P protein subunit p20"/>
    <property type="match status" value="1"/>
</dbReference>
<protein>
    <recommendedName>
        <fullName evidence="10">Ribonuclease P protein subunit p20</fullName>
    </recommendedName>
</protein>
<dbReference type="PANTHER" id="PTHR15314">
    <property type="entry name" value="RIBONUCLEASE P PROTEIN SUBUNIT P20"/>
    <property type="match status" value="1"/>
</dbReference>
<dbReference type="STRING" id="37653.A0A0L8HP90"/>
<comment type="function">
    <text evidence="8">Component of ribonuclease P, a ribonucleoprotein complex that generates mature tRNA molecules by cleaving their 5'-ends. Also a component of the MRP ribonuclease complex, which cleaves pre-rRNA sequences.</text>
</comment>
<name>A0A0L8HP90_OCTBM</name>
<dbReference type="GO" id="GO:0001682">
    <property type="term" value="P:tRNA 5'-leader removal"/>
    <property type="evidence" value="ECO:0007669"/>
    <property type="project" value="InterPro"/>
</dbReference>
<comment type="subcellular location">
    <subcellularLocation>
        <location evidence="1">Cytoplasmic granule</location>
    </subcellularLocation>
    <subcellularLocation>
        <location evidence="2">Nucleus</location>
        <location evidence="2">Nucleolus</location>
    </subcellularLocation>
</comment>
<evidence type="ECO:0000256" key="8">
    <source>
        <dbReference type="ARBA" id="ARBA00053284"/>
    </source>
</evidence>
<evidence type="ECO:0000256" key="10">
    <source>
        <dbReference type="ARBA" id="ARBA00068472"/>
    </source>
</evidence>
<dbReference type="GO" id="GO:0005655">
    <property type="term" value="C:nucleolar ribonuclease P complex"/>
    <property type="evidence" value="ECO:0007669"/>
    <property type="project" value="InterPro"/>
</dbReference>
<dbReference type="Gene3D" id="3.30.110.20">
    <property type="entry name" value="Alba-like domain"/>
    <property type="match status" value="1"/>
</dbReference>
<sequence length="183" mass="20742">MKNNLDVRHVGQSVQGRQLQFVSSSLCQPRHIVQISKMADAGKGARSTEAKGKEKQKKLRELVDQEEYILRKRLPRTFPKRPNDVYISKKTNFKAQMIRCQTFLDNGNKVYIHALGAAINRAVNLALQLKANGCGSVEISTNTSTVYLTDDLEPTNDKLEYETLTRTNSAIHIKVYRPPKLKD</sequence>
<dbReference type="SUPFAM" id="SSF82704">
    <property type="entry name" value="AlbA-like"/>
    <property type="match status" value="1"/>
</dbReference>
<evidence type="ECO:0000256" key="1">
    <source>
        <dbReference type="ARBA" id="ARBA00004463"/>
    </source>
</evidence>
<comment type="similarity">
    <text evidence="3">Belongs to the histone-like Alba family.</text>
</comment>
<evidence type="ECO:0000256" key="9">
    <source>
        <dbReference type="ARBA" id="ARBA00064615"/>
    </source>
</evidence>
<keyword evidence="7" id="KW-0539">Nucleus</keyword>
<evidence type="ECO:0000256" key="4">
    <source>
        <dbReference type="ARBA" id="ARBA00022490"/>
    </source>
</evidence>
<dbReference type="GO" id="GO:0006364">
    <property type="term" value="P:rRNA processing"/>
    <property type="evidence" value="ECO:0007669"/>
    <property type="project" value="UniProtKB-KW"/>
</dbReference>
<evidence type="ECO:0000256" key="7">
    <source>
        <dbReference type="ARBA" id="ARBA00023242"/>
    </source>
</evidence>
<organism evidence="11">
    <name type="scientific">Octopus bimaculoides</name>
    <name type="common">California two-spotted octopus</name>
    <dbReference type="NCBI Taxonomy" id="37653"/>
    <lineage>
        <taxon>Eukaryota</taxon>
        <taxon>Metazoa</taxon>
        <taxon>Spiralia</taxon>
        <taxon>Lophotrochozoa</taxon>
        <taxon>Mollusca</taxon>
        <taxon>Cephalopoda</taxon>
        <taxon>Coleoidea</taxon>
        <taxon>Octopodiformes</taxon>
        <taxon>Octopoda</taxon>
        <taxon>Incirrata</taxon>
        <taxon>Octopodidae</taxon>
        <taxon>Octopus</taxon>
    </lineage>
</organism>
<keyword evidence="6" id="KW-0819">tRNA processing</keyword>
<evidence type="ECO:0000256" key="6">
    <source>
        <dbReference type="ARBA" id="ARBA00022694"/>
    </source>
</evidence>
<dbReference type="InterPro" id="IPR014612">
    <property type="entry name" value="Pop7/Rpp20"/>
</dbReference>
<keyword evidence="4" id="KW-0963">Cytoplasm</keyword>
<dbReference type="Pfam" id="PF12328">
    <property type="entry name" value="Rpp20"/>
    <property type="match status" value="1"/>
</dbReference>
<dbReference type="GO" id="GO:0003676">
    <property type="term" value="F:nucleic acid binding"/>
    <property type="evidence" value="ECO:0007669"/>
    <property type="project" value="InterPro"/>
</dbReference>
<evidence type="ECO:0000256" key="5">
    <source>
        <dbReference type="ARBA" id="ARBA00022552"/>
    </source>
</evidence>
<comment type="subunit">
    <text evidence="9">Component of nuclear RNase P and RNase MRP complexes. RNase P consists of a catalytic RNA moiety and 10 different protein chains; POP1, POP4, POP5, POP7, RPP14, RPP21, RPP25, RPP30, RPP38 and RPP40. Within the RNase P complex, POP1, POP7 and RPP25 form the 'finger' subcomplex, POP5, RPP14, RPP40 and homodimeric RPP30 form the 'palm' subcomplex, and RPP21, POP4 and RPP38 form the 'wrist' subcomplex. All subunits of the RNase P complex interact with the catalytic RNA. Several subunits of RNase P are also part of the RNase MRP complex. RNase MRP consists of a catalytic RNA moiety and about 8 protein subunits; POP1, POP7, RPP25, RPP30, RPP38, RPP40 and possibly also POP4 and POP5. Interacts with SMN1. POP7 forms a heterodimer with RPP25 that binds to the P3 stem loop of the catalytic RNA.</text>
</comment>
<evidence type="ECO:0000313" key="11">
    <source>
        <dbReference type="EMBL" id="KOF91068.1"/>
    </source>
</evidence>
<accession>A0A0L8HP90</accession>
<proteinExistence type="inferred from homology"/>